<protein>
    <recommendedName>
        <fullName evidence="2">MEMO1 family protein GCM10007981_14070</fullName>
    </recommendedName>
</protein>
<evidence type="ECO:0000313" key="4">
    <source>
        <dbReference type="Proteomes" id="UP000610960"/>
    </source>
</evidence>
<evidence type="ECO:0000256" key="1">
    <source>
        <dbReference type="ARBA" id="ARBA00006315"/>
    </source>
</evidence>
<dbReference type="EMBL" id="BMNL01000003">
    <property type="protein sequence ID" value="GGP21600.1"/>
    <property type="molecule type" value="Genomic_DNA"/>
</dbReference>
<dbReference type="Pfam" id="PF01875">
    <property type="entry name" value="Memo"/>
    <property type="match status" value="1"/>
</dbReference>
<comment type="caution">
    <text evidence="3">The sequence shown here is derived from an EMBL/GenBank/DDBJ whole genome shotgun (WGS) entry which is preliminary data.</text>
</comment>
<name>A0A830GXC4_9CREN</name>
<dbReference type="RefSeq" id="WP_188596708.1">
    <property type="nucleotide sequence ID" value="NZ_BMNL01000003.1"/>
</dbReference>
<reference evidence="3" key="2">
    <citation type="submission" date="2020-09" db="EMBL/GenBank/DDBJ databases">
        <authorList>
            <person name="Sun Q."/>
            <person name="Ohkuma M."/>
        </authorList>
    </citation>
    <scope>NUCLEOTIDE SEQUENCE</scope>
    <source>
        <strain evidence="3">JCM 10088</strain>
    </source>
</reference>
<keyword evidence="4" id="KW-1185">Reference proteome</keyword>
<dbReference type="Gene3D" id="3.40.830.10">
    <property type="entry name" value="LigB-like"/>
    <property type="match status" value="1"/>
</dbReference>
<reference evidence="3" key="1">
    <citation type="journal article" date="2014" name="Int. J. Syst. Evol. Microbiol.">
        <title>Complete genome sequence of Corynebacterium casei LMG S-19264T (=DSM 44701T), isolated from a smear-ripened cheese.</title>
        <authorList>
            <consortium name="US DOE Joint Genome Institute (JGI-PGF)"/>
            <person name="Walter F."/>
            <person name="Albersmeier A."/>
            <person name="Kalinowski J."/>
            <person name="Ruckert C."/>
        </authorList>
    </citation>
    <scope>NUCLEOTIDE SEQUENCE</scope>
    <source>
        <strain evidence="3">JCM 10088</strain>
    </source>
</reference>
<dbReference type="Proteomes" id="UP000610960">
    <property type="component" value="Unassembled WGS sequence"/>
</dbReference>
<dbReference type="AlphaFoldDB" id="A0A830GXC4"/>
<dbReference type="PANTHER" id="PTHR11060">
    <property type="entry name" value="PROTEIN MEMO1"/>
    <property type="match status" value="1"/>
</dbReference>
<evidence type="ECO:0000256" key="2">
    <source>
        <dbReference type="HAMAP-Rule" id="MF_00055"/>
    </source>
</evidence>
<comment type="similarity">
    <text evidence="1 2">Belongs to the MEMO1 family.</text>
</comment>
<dbReference type="NCBIfam" id="TIGR04336">
    <property type="entry name" value="AmmeMemoSam_B"/>
    <property type="match status" value="1"/>
</dbReference>
<dbReference type="HAMAP" id="MF_00055">
    <property type="entry name" value="MEMO1"/>
    <property type="match status" value="1"/>
</dbReference>
<proteinExistence type="inferred from homology"/>
<sequence length="285" mass="31431">MVVKRRPAVAGAFYEDDGELLRNRIEWSINHELGPARNPRSIGDPVAVVVPHAGLIYSGPIAAHSYVAIKKRLSPSTFIIMGPNHYGVGAPVAVMNEGVWETPLGDIEIDSSIANELMKSFEGLEVDSFAFEREHSVEVQVPFIQHLFPGSKIVPIVVWEQTLDVARRMAQALVSVIGNRKDVVFVASSDLNHYEPHDVTSEKDMKAIERIIKLDSEGLMDIMDRLNISICGFGAILTAMEYSKLRGIKHVDLLMHATSGDTGPNKMETVGYASIAFHVGDDYQH</sequence>
<dbReference type="InterPro" id="IPR002737">
    <property type="entry name" value="MEMO1_fam"/>
</dbReference>
<dbReference type="CDD" id="cd07361">
    <property type="entry name" value="MEMO_like"/>
    <property type="match status" value="1"/>
</dbReference>
<gene>
    <name evidence="3" type="ORF">GCM10007981_14070</name>
</gene>
<organism evidence="3 4">
    <name type="scientific">Thermocladium modestius</name>
    <dbReference type="NCBI Taxonomy" id="62609"/>
    <lineage>
        <taxon>Archaea</taxon>
        <taxon>Thermoproteota</taxon>
        <taxon>Thermoprotei</taxon>
        <taxon>Thermoproteales</taxon>
        <taxon>Thermoproteaceae</taxon>
        <taxon>Thermocladium</taxon>
    </lineage>
</organism>
<evidence type="ECO:0000313" key="3">
    <source>
        <dbReference type="EMBL" id="GGP21600.1"/>
    </source>
</evidence>
<dbReference type="PANTHER" id="PTHR11060:SF0">
    <property type="entry name" value="PROTEIN MEMO1"/>
    <property type="match status" value="1"/>
</dbReference>
<dbReference type="OrthoDB" id="372162at2157"/>
<accession>A0A830GXC4</accession>